<dbReference type="GO" id="GO:0008270">
    <property type="term" value="F:zinc ion binding"/>
    <property type="evidence" value="ECO:0007669"/>
    <property type="project" value="UniProtKB-KW"/>
</dbReference>
<dbReference type="FunFam" id="3.30.160.60:FF:001673">
    <property type="entry name" value="Zinc finger protein 536"/>
    <property type="match status" value="1"/>
</dbReference>
<comment type="similarity">
    <text evidence="2">Belongs to the krueppel C2H2-type zinc-finger protein family.</text>
</comment>
<feature type="region of interest" description="Disordered" evidence="12">
    <location>
        <begin position="666"/>
        <end position="698"/>
    </location>
</feature>
<feature type="compositionally biased region" description="Low complexity" evidence="12">
    <location>
        <begin position="419"/>
        <end position="440"/>
    </location>
</feature>
<evidence type="ECO:0000256" key="3">
    <source>
        <dbReference type="ARBA" id="ARBA00022723"/>
    </source>
</evidence>
<dbReference type="SMART" id="SM00355">
    <property type="entry name" value="ZnF_C2H2"/>
    <property type="match status" value="10"/>
</dbReference>
<feature type="compositionally biased region" description="Basic and acidic residues" evidence="12">
    <location>
        <begin position="724"/>
        <end position="738"/>
    </location>
</feature>
<feature type="domain" description="C2H2-type" evidence="13">
    <location>
        <begin position="242"/>
        <end position="269"/>
    </location>
</feature>
<dbReference type="AlphaFoldDB" id="A0A8J7NQ83"/>
<dbReference type="PROSITE" id="PS50157">
    <property type="entry name" value="ZINC_FINGER_C2H2_2"/>
    <property type="match status" value="8"/>
</dbReference>
<dbReference type="InterPro" id="IPR013087">
    <property type="entry name" value="Znf_C2H2_type"/>
</dbReference>
<feature type="region of interest" description="Disordered" evidence="12">
    <location>
        <begin position="847"/>
        <end position="934"/>
    </location>
</feature>
<evidence type="ECO:0000256" key="7">
    <source>
        <dbReference type="ARBA" id="ARBA00023015"/>
    </source>
</evidence>
<evidence type="ECO:0000256" key="2">
    <source>
        <dbReference type="ARBA" id="ARBA00006991"/>
    </source>
</evidence>
<keyword evidence="6" id="KW-0862">Zinc</keyword>
<feature type="domain" description="C2H2-type" evidence="13">
    <location>
        <begin position="182"/>
        <end position="209"/>
    </location>
</feature>
<dbReference type="InterPro" id="IPR036236">
    <property type="entry name" value="Znf_C2H2_sf"/>
</dbReference>
<keyword evidence="15" id="KW-1185">Reference proteome</keyword>
<proteinExistence type="inferred from homology"/>
<evidence type="ECO:0000256" key="6">
    <source>
        <dbReference type="ARBA" id="ARBA00022833"/>
    </source>
</evidence>
<evidence type="ECO:0000256" key="12">
    <source>
        <dbReference type="SAM" id="MobiDB-lite"/>
    </source>
</evidence>
<name>A0A8J7NQ83_ATRSP</name>
<sequence>MGTLSHGHDEEEVGEGQLAEAGVSEGLDGCTSPTKSTSACNRIVNGAAKDEDGKILLRSVKKEKLAGSAGEGGKGSSFQCSFCKRRLSNKEELEQHVQIFHKPYRCRLCSFKALREDQLLSHIEKVHITVEAPVREAVESEAVKGEQGAGEGDFPCEVCSQVFSQAWFLKAHMKKHVGTFDHGCHICGRRFKESWFLKNHMKSHGPKTSSKSKLKSDLEPVTTINDVVQDEMAMVSGLFLYELCPKCGNIFHDRESLRKHEKVHSHNSETIQPDRKSGKRIPELDPVCSYQAWQLATKGKVAEVSENGKYFGWDEVLADADVAYDREKGEYILVGREKRKREPDSHSSGRDLSPESLSDSDYRPSSRQSRRSSQNKNTECFECGKVFRTYHQMVLHSRVHRKETRSSSESGRASRGERCGSTSDGESGSVSRPSSPGSASITEGSPASVAGEDGAEDPSEEGAQPLSPGESKEKEYESLTVVSESHVRQVTNGFVAKWLFYSIHMSVPGYQSIDTESQICDTCIARKTLTGALRSNTNEFVCSTCKSVGFLQVLQFPPTVLKHSGRLTGFFENWPVYTALYLMRCWDRLQLPHDPERDQAVRKWMDELYEEKRVVFPCYCGVPCSGDEKPYTCSHCDFTTTESSLFMSHMKDQHVASRPFVNELAVSEVEPSHGSSPQSKLREQGENGRCSKTSSKIAQQPCDPSDFYKCLQEAVTDPRPGQAEFRRSADQRSSEKPPVEGGKSSGHEKESGLQDENDTTPLNLSTCSRPRSSSESDTEDLSTSPAENALVRHQCLYCPHTTCYPEVLWMHQRISHKISSNEMAPKWVQKNGFKGPKESLAFLSQRRRTGPPPVLDGKDCQPLPGPRITRTRPPLQGGSQTPKDRACSSQPSTSQGRDSCTADKAGPNVSGLHHIKKHKPGNPQGNCSKHGEAGHVRPKVDIYPKVAPAGAFEKNVGAPQRPPGNPKSGGRHMEKYLLPPEGLGFMLSSKHGLTEHTKAKAFSAQPPSYHSPMKGQQKNRQDITPVTSTQREQRGDGRAIEGYSTSGRMLGGSQTHSGAAPGSPSLQILMKQEQLSEGPETSVDILSFLKNCNTHDLATLYHRWGSNNPMLDQTGMLRSPVRQGDYVCKECGKNFNQPSHLRTHMRSHTGQGPQAAISILSNWERPFQCRYCPYSASQKGNLKTHVQCVHRVPFDNTQYPDTRSRQSHVVDFGQPLGEQVEKLLKEHRVSETTVHD</sequence>
<feature type="domain" description="C2H2-type" evidence="13">
    <location>
        <begin position="1126"/>
        <end position="1153"/>
    </location>
</feature>
<feature type="domain" description="C2H2-type" evidence="13">
    <location>
        <begin position="631"/>
        <end position="659"/>
    </location>
</feature>
<evidence type="ECO:0000313" key="15">
    <source>
        <dbReference type="Proteomes" id="UP000736164"/>
    </source>
</evidence>
<keyword evidence="9" id="KW-0804">Transcription</keyword>
<feature type="domain" description="C2H2-type" evidence="13">
    <location>
        <begin position="378"/>
        <end position="405"/>
    </location>
</feature>
<evidence type="ECO:0000313" key="14">
    <source>
        <dbReference type="EMBL" id="MBN3317285.1"/>
    </source>
</evidence>
<accession>A0A8J7NQ83</accession>
<feature type="compositionally biased region" description="Polar residues" evidence="12">
    <location>
        <begin position="1043"/>
        <end position="1057"/>
    </location>
</feature>
<feature type="compositionally biased region" description="Low complexity" evidence="12">
    <location>
        <begin position="363"/>
        <end position="374"/>
    </location>
</feature>
<dbReference type="SUPFAM" id="SSF57667">
    <property type="entry name" value="beta-beta-alpha zinc fingers"/>
    <property type="match status" value="4"/>
</dbReference>
<gene>
    <name evidence="14" type="primary">Znf516</name>
    <name evidence="14" type="ORF">GTO95_0014378</name>
</gene>
<dbReference type="EMBL" id="JAAWVO010034357">
    <property type="protein sequence ID" value="MBN3317285.1"/>
    <property type="molecule type" value="Genomic_DNA"/>
</dbReference>
<dbReference type="GO" id="GO:0005634">
    <property type="term" value="C:nucleus"/>
    <property type="evidence" value="ECO:0007669"/>
    <property type="project" value="UniProtKB-SubCell"/>
</dbReference>
<keyword evidence="4" id="KW-0677">Repeat</keyword>
<keyword evidence="7" id="KW-0805">Transcription regulation</keyword>
<feature type="region of interest" description="Disordered" evidence="12">
    <location>
        <begin position="397"/>
        <end position="477"/>
    </location>
</feature>
<evidence type="ECO:0000256" key="4">
    <source>
        <dbReference type="ARBA" id="ARBA00022737"/>
    </source>
</evidence>
<feature type="domain" description="C2H2-type" evidence="13">
    <location>
        <begin position="154"/>
        <end position="181"/>
    </location>
</feature>
<dbReference type="Proteomes" id="UP000736164">
    <property type="component" value="Unassembled WGS sequence"/>
</dbReference>
<dbReference type="FunFam" id="3.30.160.60:FF:000022">
    <property type="entry name" value="zinc finger protein 383 isoform X1"/>
    <property type="match status" value="1"/>
</dbReference>
<dbReference type="InterPro" id="IPR051967">
    <property type="entry name" value="Krueppel_C2H2-ZF"/>
</dbReference>
<keyword evidence="8" id="KW-0238">DNA-binding</keyword>
<feature type="non-terminal residue" evidence="14">
    <location>
        <position position="1236"/>
    </location>
</feature>
<organism evidence="14 15">
    <name type="scientific">Atractosteus spatula</name>
    <name type="common">Alligator gar</name>
    <name type="synonym">Lepisosteus spatula</name>
    <dbReference type="NCBI Taxonomy" id="7917"/>
    <lineage>
        <taxon>Eukaryota</taxon>
        <taxon>Metazoa</taxon>
        <taxon>Chordata</taxon>
        <taxon>Craniata</taxon>
        <taxon>Vertebrata</taxon>
        <taxon>Euteleostomi</taxon>
        <taxon>Actinopterygii</taxon>
        <taxon>Neopterygii</taxon>
        <taxon>Holostei</taxon>
        <taxon>Semionotiformes</taxon>
        <taxon>Lepisosteidae</taxon>
        <taxon>Atractosteus</taxon>
    </lineage>
</organism>
<feature type="region of interest" description="Disordered" evidence="12">
    <location>
        <begin position="1002"/>
        <end position="1064"/>
    </location>
</feature>
<dbReference type="Pfam" id="PF00096">
    <property type="entry name" value="zf-C2H2"/>
    <property type="match status" value="3"/>
</dbReference>
<evidence type="ECO:0000256" key="11">
    <source>
        <dbReference type="PROSITE-ProRule" id="PRU00042"/>
    </source>
</evidence>
<comment type="caution">
    <text evidence="14">The sequence shown here is derived from an EMBL/GenBank/DDBJ whole genome shotgun (WGS) entry which is preliminary data.</text>
</comment>
<evidence type="ECO:0000256" key="10">
    <source>
        <dbReference type="ARBA" id="ARBA00023242"/>
    </source>
</evidence>
<dbReference type="GO" id="GO:0000981">
    <property type="term" value="F:DNA-binding transcription factor activity, RNA polymerase II-specific"/>
    <property type="evidence" value="ECO:0007669"/>
    <property type="project" value="TreeGrafter"/>
</dbReference>
<feature type="region of interest" description="Disordered" evidence="12">
    <location>
        <begin position="718"/>
        <end position="785"/>
    </location>
</feature>
<feature type="compositionally biased region" description="Basic and acidic residues" evidence="12">
    <location>
        <begin position="340"/>
        <end position="353"/>
    </location>
</feature>
<evidence type="ECO:0000256" key="1">
    <source>
        <dbReference type="ARBA" id="ARBA00004123"/>
    </source>
</evidence>
<dbReference type="PROSITE" id="PS00028">
    <property type="entry name" value="ZINC_FINGER_C2H2_1"/>
    <property type="match status" value="6"/>
</dbReference>
<keyword evidence="3" id="KW-0479">Metal-binding</keyword>
<evidence type="ECO:0000256" key="5">
    <source>
        <dbReference type="ARBA" id="ARBA00022771"/>
    </source>
</evidence>
<feature type="domain" description="C2H2-type" evidence="13">
    <location>
        <begin position="1167"/>
        <end position="1190"/>
    </location>
</feature>
<reference evidence="14" key="1">
    <citation type="journal article" date="2021" name="Cell">
        <title>Tracing the genetic footprints of vertebrate landing in non-teleost ray-finned fishes.</title>
        <authorList>
            <person name="Bi X."/>
            <person name="Wang K."/>
            <person name="Yang L."/>
            <person name="Pan H."/>
            <person name="Jiang H."/>
            <person name="Wei Q."/>
            <person name="Fang M."/>
            <person name="Yu H."/>
            <person name="Zhu C."/>
            <person name="Cai Y."/>
            <person name="He Y."/>
            <person name="Gan X."/>
            <person name="Zeng H."/>
            <person name="Yu D."/>
            <person name="Zhu Y."/>
            <person name="Jiang H."/>
            <person name="Qiu Q."/>
            <person name="Yang H."/>
            <person name="Zhang Y.E."/>
            <person name="Wang W."/>
            <person name="Zhu M."/>
            <person name="He S."/>
            <person name="Zhang G."/>
        </authorList>
    </citation>
    <scope>NUCLEOTIDE SEQUENCE</scope>
    <source>
        <strain evidence="14">Allg_001</strain>
    </source>
</reference>
<feature type="non-terminal residue" evidence="14">
    <location>
        <position position="1"/>
    </location>
</feature>
<feature type="compositionally biased region" description="Low complexity" evidence="12">
    <location>
        <begin position="765"/>
        <end position="775"/>
    </location>
</feature>
<comment type="subcellular location">
    <subcellularLocation>
        <location evidence="1">Nucleus</location>
    </subcellularLocation>
</comment>
<dbReference type="PANTHER" id="PTHR45925:SF3">
    <property type="entry name" value="ZINC FINGER PROTEIN 516"/>
    <property type="match status" value="1"/>
</dbReference>
<keyword evidence="10" id="KW-0539">Nucleus</keyword>
<feature type="region of interest" description="Disordered" evidence="12">
    <location>
        <begin position="335"/>
        <end position="375"/>
    </location>
</feature>
<feature type="domain" description="C2H2-type" evidence="13">
    <location>
        <begin position="78"/>
        <end position="106"/>
    </location>
</feature>
<evidence type="ECO:0000259" key="13">
    <source>
        <dbReference type="PROSITE" id="PS50157"/>
    </source>
</evidence>
<protein>
    <submittedName>
        <fullName evidence="14">ZN516 protein</fullName>
    </submittedName>
</protein>
<dbReference type="PANTHER" id="PTHR45925">
    <property type="entry name" value="ZINC FINGER PROTEIN"/>
    <property type="match status" value="1"/>
</dbReference>
<feature type="region of interest" description="Disordered" evidence="12">
    <location>
        <begin position="261"/>
        <end position="282"/>
    </location>
</feature>
<feature type="compositionally biased region" description="Polar residues" evidence="12">
    <location>
        <begin position="877"/>
        <end position="898"/>
    </location>
</feature>
<evidence type="ECO:0000256" key="9">
    <source>
        <dbReference type="ARBA" id="ARBA00023163"/>
    </source>
</evidence>
<evidence type="ECO:0000256" key="8">
    <source>
        <dbReference type="ARBA" id="ARBA00023125"/>
    </source>
</evidence>
<keyword evidence="5 11" id="KW-0863">Zinc-finger</keyword>
<feature type="compositionally biased region" description="Polar residues" evidence="12">
    <location>
        <begin position="1014"/>
        <end position="1030"/>
    </location>
</feature>
<dbReference type="GO" id="GO:0000978">
    <property type="term" value="F:RNA polymerase II cis-regulatory region sequence-specific DNA binding"/>
    <property type="evidence" value="ECO:0007669"/>
    <property type="project" value="TreeGrafter"/>
</dbReference>
<dbReference type="Gene3D" id="3.30.160.60">
    <property type="entry name" value="Classic Zinc Finger"/>
    <property type="match status" value="5"/>
</dbReference>